<sequence>MFDTVLLLAVPALLFRALGAFGVGRFASWRSSAIHGLAVLLLMTGSAHFVPDSVTVMPSHDDLVAMVPGFMPFADFLVYLTGVVELAGAIGLLIPATRPVAGMVLALLFVLMLPANIHAALDDIPLNGDPATPLWFRIPEQIGYIALALWGSGAVSARTRPEMRVA</sequence>
<keyword evidence="1" id="KW-0812">Transmembrane</keyword>
<accession>A0ABS4Q6H4</accession>
<name>A0ABS4Q6H4_9NOCA</name>
<keyword evidence="3" id="KW-1185">Reference proteome</keyword>
<dbReference type="RefSeq" id="WP_209883795.1">
    <property type="nucleotide sequence ID" value="NZ_JAGGMR010000001.1"/>
</dbReference>
<keyword evidence="1" id="KW-1133">Transmembrane helix</keyword>
<evidence type="ECO:0000313" key="3">
    <source>
        <dbReference type="Proteomes" id="UP001519325"/>
    </source>
</evidence>
<evidence type="ECO:0000256" key="1">
    <source>
        <dbReference type="SAM" id="Phobius"/>
    </source>
</evidence>
<protein>
    <submittedName>
        <fullName evidence="2">Membrane protein</fullName>
    </submittedName>
</protein>
<reference evidence="2 3" key="1">
    <citation type="submission" date="2021-03" db="EMBL/GenBank/DDBJ databases">
        <title>Sequencing the genomes of 1000 actinobacteria strains.</title>
        <authorList>
            <person name="Klenk H.-P."/>
        </authorList>
    </citation>
    <scope>NUCLEOTIDE SEQUENCE [LARGE SCALE GENOMIC DNA]</scope>
    <source>
        <strain evidence="2 3">DSM 45516</strain>
    </source>
</reference>
<proteinExistence type="predicted"/>
<dbReference type="PANTHER" id="PTHR36974:SF1">
    <property type="entry name" value="DOXX FAMILY MEMBRANE PROTEIN"/>
    <property type="match status" value="1"/>
</dbReference>
<feature type="transmembrane region" description="Helical" evidence="1">
    <location>
        <begin position="76"/>
        <end position="94"/>
    </location>
</feature>
<feature type="transmembrane region" description="Helical" evidence="1">
    <location>
        <begin position="141"/>
        <end position="157"/>
    </location>
</feature>
<organism evidence="2 3">
    <name type="scientific">Nocardia goodfellowii</name>
    <dbReference type="NCBI Taxonomy" id="882446"/>
    <lineage>
        <taxon>Bacteria</taxon>
        <taxon>Bacillati</taxon>
        <taxon>Actinomycetota</taxon>
        <taxon>Actinomycetes</taxon>
        <taxon>Mycobacteriales</taxon>
        <taxon>Nocardiaceae</taxon>
        <taxon>Nocardia</taxon>
    </lineage>
</organism>
<evidence type="ECO:0000313" key="2">
    <source>
        <dbReference type="EMBL" id="MBP2187289.1"/>
    </source>
</evidence>
<dbReference type="EMBL" id="JAGGMR010000001">
    <property type="protein sequence ID" value="MBP2187289.1"/>
    <property type="molecule type" value="Genomic_DNA"/>
</dbReference>
<feature type="transmembrane region" description="Helical" evidence="1">
    <location>
        <begin position="101"/>
        <end position="121"/>
    </location>
</feature>
<keyword evidence="1" id="KW-0472">Membrane</keyword>
<comment type="caution">
    <text evidence="2">The sequence shown here is derived from an EMBL/GenBank/DDBJ whole genome shotgun (WGS) entry which is preliminary data.</text>
</comment>
<dbReference type="Proteomes" id="UP001519325">
    <property type="component" value="Unassembled WGS sequence"/>
</dbReference>
<dbReference type="PANTHER" id="PTHR36974">
    <property type="entry name" value="MEMBRANE PROTEIN-RELATED"/>
    <property type="match status" value="1"/>
</dbReference>
<gene>
    <name evidence="2" type="ORF">BJ987_000190</name>
</gene>